<dbReference type="PANTHER" id="PTHR30468:SF1">
    <property type="entry name" value="ALPHA-KETOGLUTARATE-DEPENDENT SULFONATE DIOXYGENASE"/>
    <property type="match status" value="1"/>
</dbReference>
<keyword evidence="3 7" id="KW-0223">Dioxygenase</keyword>
<keyword evidence="8" id="KW-1185">Reference proteome</keyword>
<dbReference type="Gene3D" id="3.60.130.10">
    <property type="entry name" value="Clavaminate synthase-like"/>
    <property type="match status" value="1"/>
</dbReference>
<evidence type="ECO:0000256" key="4">
    <source>
        <dbReference type="ARBA" id="ARBA00023002"/>
    </source>
</evidence>
<evidence type="ECO:0000256" key="3">
    <source>
        <dbReference type="ARBA" id="ARBA00022964"/>
    </source>
</evidence>
<comment type="caution">
    <text evidence="7">The sequence shown here is derived from an EMBL/GenBank/DDBJ whole genome shotgun (WGS) entry which is preliminary data.</text>
</comment>
<dbReference type="InterPro" id="IPR051323">
    <property type="entry name" value="AtsK-like"/>
</dbReference>
<dbReference type="PANTHER" id="PTHR30468">
    <property type="entry name" value="ALPHA-KETOGLUTARATE-DEPENDENT SULFONATE DIOXYGENASE"/>
    <property type="match status" value="1"/>
</dbReference>
<evidence type="ECO:0000256" key="2">
    <source>
        <dbReference type="ARBA" id="ARBA00022723"/>
    </source>
</evidence>
<organism evidence="7 8">
    <name type="scientific">Roseiterribacter gracilis</name>
    <dbReference type="NCBI Taxonomy" id="2812848"/>
    <lineage>
        <taxon>Bacteria</taxon>
        <taxon>Pseudomonadati</taxon>
        <taxon>Pseudomonadota</taxon>
        <taxon>Alphaproteobacteria</taxon>
        <taxon>Rhodospirillales</taxon>
        <taxon>Roseiterribacteraceae</taxon>
        <taxon>Roseiterribacter</taxon>
    </lineage>
</organism>
<keyword evidence="4" id="KW-0560">Oxidoreductase</keyword>
<dbReference type="RefSeq" id="WP_420241215.1">
    <property type="nucleotide sequence ID" value="NZ_BOPV01000001.1"/>
</dbReference>
<dbReference type="SUPFAM" id="SSF51197">
    <property type="entry name" value="Clavaminate synthase-like"/>
    <property type="match status" value="1"/>
</dbReference>
<evidence type="ECO:0000313" key="7">
    <source>
        <dbReference type="EMBL" id="GIL38245.1"/>
    </source>
</evidence>
<name>A0A8S8XA99_9PROT</name>
<dbReference type="AlphaFoldDB" id="A0A8S8XA99"/>
<accession>A0A8S8XA99</accession>
<gene>
    <name evidence="7" type="ORF">TMPK1_04820</name>
</gene>
<evidence type="ECO:0000256" key="5">
    <source>
        <dbReference type="ARBA" id="ARBA00023004"/>
    </source>
</evidence>
<dbReference type="GO" id="GO:0046872">
    <property type="term" value="F:metal ion binding"/>
    <property type="evidence" value="ECO:0007669"/>
    <property type="project" value="UniProtKB-KW"/>
</dbReference>
<feature type="domain" description="TauD/TfdA-like" evidence="6">
    <location>
        <begin position="6"/>
        <end position="276"/>
    </location>
</feature>
<proteinExistence type="inferred from homology"/>
<evidence type="ECO:0000256" key="1">
    <source>
        <dbReference type="ARBA" id="ARBA00005896"/>
    </source>
</evidence>
<reference evidence="7" key="1">
    <citation type="submission" date="2021-02" db="EMBL/GenBank/DDBJ databases">
        <title>Genome sequence of Rhodospirillales sp. strain TMPK1 isolated from soil.</title>
        <authorList>
            <person name="Nakai R."/>
            <person name="Kusada H."/>
            <person name="Tamaki H."/>
        </authorList>
    </citation>
    <scope>NUCLEOTIDE SEQUENCE</scope>
    <source>
        <strain evidence="7">TMPK1</strain>
    </source>
</reference>
<dbReference type="GO" id="GO:0006790">
    <property type="term" value="P:sulfur compound metabolic process"/>
    <property type="evidence" value="ECO:0007669"/>
    <property type="project" value="TreeGrafter"/>
</dbReference>
<comment type="similarity">
    <text evidence="1">Belongs to the TfdA dioxygenase family.</text>
</comment>
<dbReference type="Pfam" id="PF02668">
    <property type="entry name" value="TauD"/>
    <property type="match status" value="1"/>
</dbReference>
<keyword evidence="2" id="KW-0479">Metal-binding</keyword>
<dbReference type="InterPro" id="IPR003819">
    <property type="entry name" value="TauD/TfdA-like"/>
</dbReference>
<dbReference type="EMBL" id="BOPV01000001">
    <property type="protein sequence ID" value="GIL38245.1"/>
    <property type="molecule type" value="Genomic_DNA"/>
</dbReference>
<keyword evidence="5" id="KW-0408">Iron</keyword>
<dbReference type="Proteomes" id="UP000681075">
    <property type="component" value="Unassembled WGS sequence"/>
</dbReference>
<evidence type="ECO:0000259" key="6">
    <source>
        <dbReference type="Pfam" id="PF02668"/>
    </source>
</evidence>
<evidence type="ECO:0000313" key="8">
    <source>
        <dbReference type="Proteomes" id="UP000681075"/>
    </source>
</evidence>
<dbReference type="InterPro" id="IPR042098">
    <property type="entry name" value="TauD-like_sf"/>
</dbReference>
<sequence length="294" mass="32641">MTKFVDLTPSLGTEILDLDLGQDLDDATIATLQRLLALRGLLVFRDQSKLSPDRHVEVSRRFGGLEVHVQKRYHHAAHPEILIVSNVIENGTPIGLADAGKYWHSDLSYLAEPSLGSLLHAQELPKDGSGDTIFTDMRAAYDALDDETKQKLIGLTAEHSYVARNKAQAAVNPDRKIDAATAATVPPVNHPVVRAHPVTGRAALFVSEGFTTRINELDDGESRSLLDRLFAHSVEPRFHYRHKWRDHDLVFWDNRSTMHLATGCPASERRTLYRTTVRGDRPIAYAASGREAAA</sequence>
<dbReference type="GO" id="GO:0000908">
    <property type="term" value="F:taurine dioxygenase activity"/>
    <property type="evidence" value="ECO:0007669"/>
    <property type="project" value="TreeGrafter"/>
</dbReference>
<dbReference type="GO" id="GO:0005737">
    <property type="term" value="C:cytoplasm"/>
    <property type="evidence" value="ECO:0007669"/>
    <property type="project" value="TreeGrafter"/>
</dbReference>
<protein>
    <submittedName>
        <fullName evidence="7">Taurine dioxygenase</fullName>
    </submittedName>
</protein>